<protein>
    <submittedName>
        <fullName evidence="2">Uncharacterized protein</fullName>
    </submittedName>
</protein>
<dbReference type="Proteomes" id="UP000671836">
    <property type="component" value="Chromosome"/>
</dbReference>
<feature type="transmembrane region" description="Helical" evidence="1">
    <location>
        <begin position="28"/>
        <end position="46"/>
    </location>
</feature>
<organism evidence="2 3">
    <name type="scientific">Streptomyces griseocarneus</name>
    <dbReference type="NCBI Taxonomy" id="51201"/>
    <lineage>
        <taxon>Bacteria</taxon>
        <taxon>Bacillati</taxon>
        <taxon>Actinomycetota</taxon>
        <taxon>Actinomycetes</taxon>
        <taxon>Kitasatosporales</taxon>
        <taxon>Streptomycetaceae</taxon>
        <taxon>Streptomyces</taxon>
    </lineage>
</organism>
<evidence type="ECO:0000313" key="2">
    <source>
        <dbReference type="EMBL" id="QSY50192.1"/>
    </source>
</evidence>
<name>A0ABX7RPK7_9ACTN</name>
<keyword evidence="1" id="KW-0812">Transmembrane</keyword>
<reference evidence="2 3" key="1">
    <citation type="submission" date="2021-03" db="EMBL/GenBank/DDBJ databases">
        <title>Streptomyces strains.</title>
        <authorList>
            <person name="Lund M.B."/>
            <person name="Toerring T."/>
        </authorList>
    </citation>
    <scope>NUCLEOTIDE SEQUENCE [LARGE SCALE GENOMIC DNA]</scope>
    <source>
        <strain evidence="2 3">KCC S-1010</strain>
    </source>
</reference>
<dbReference type="EMBL" id="CP071595">
    <property type="protein sequence ID" value="QSY50192.1"/>
    <property type="molecule type" value="Genomic_DNA"/>
</dbReference>
<evidence type="ECO:0000256" key="1">
    <source>
        <dbReference type="SAM" id="Phobius"/>
    </source>
</evidence>
<keyword evidence="1" id="KW-0472">Membrane</keyword>
<proteinExistence type="predicted"/>
<dbReference type="RefSeq" id="WP_143587680.1">
    <property type="nucleotide sequence ID" value="NZ_CP071595.1"/>
</dbReference>
<keyword evidence="1" id="KW-1133">Transmembrane helix</keyword>
<accession>A0ABX7RPK7</accession>
<evidence type="ECO:0000313" key="3">
    <source>
        <dbReference type="Proteomes" id="UP000671836"/>
    </source>
</evidence>
<gene>
    <name evidence="2" type="ORF">J3S04_03820</name>
</gene>
<keyword evidence="3" id="KW-1185">Reference proteome</keyword>
<sequence>MSLTVAVTVGGVVAADYAWQLATHDVPVLLIAGCALAVYATVHVAVRRAMDELRATTHRCAIPGCRFRIRLVNPDPGESRRWQEVAASHPAHV</sequence>